<evidence type="ECO:0000313" key="1">
    <source>
        <dbReference type="EMBL" id="JAH58073.1"/>
    </source>
</evidence>
<reference evidence="1" key="1">
    <citation type="submission" date="2014-11" db="EMBL/GenBank/DDBJ databases">
        <authorList>
            <person name="Amaro Gonzalez C."/>
        </authorList>
    </citation>
    <scope>NUCLEOTIDE SEQUENCE</scope>
</reference>
<dbReference type="EMBL" id="GBXM01050504">
    <property type="protein sequence ID" value="JAH58073.1"/>
    <property type="molecule type" value="Transcribed_RNA"/>
</dbReference>
<sequence length="44" mass="4840">MVLVKNSGIVARFERKPAYAGGPQDQVWEPLVSREIVPEPTGCN</sequence>
<organism evidence="1">
    <name type="scientific">Anguilla anguilla</name>
    <name type="common">European freshwater eel</name>
    <name type="synonym">Muraena anguilla</name>
    <dbReference type="NCBI Taxonomy" id="7936"/>
    <lineage>
        <taxon>Eukaryota</taxon>
        <taxon>Metazoa</taxon>
        <taxon>Chordata</taxon>
        <taxon>Craniata</taxon>
        <taxon>Vertebrata</taxon>
        <taxon>Euteleostomi</taxon>
        <taxon>Actinopterygii</taxon>
        <taxon>Neopterygii</taxon>
        <taxon>Teleostei</taxon>
        <taxon>Anguilliformes</taxon>
        <taxon>Anguillidae</taxon>
        <taxon>Anguilla</taxon>
    </lineage>
</organism>
<accession>A0A0E9TZA6</accession>
<protein>
    <submittedName>
        <fullName evidence="1">Uncharacterized protein</fullName>
    </submittedName>
</protein>
<name>A0A0E9TZA6_ANGAN</name>
<dbReference type="AlphaFoldDB" id="A0A0E9TZA6"/>
<reference evidence="1" key="2">
    <citation type="journal article" date="2015" name="Fish Shellfish Immunol.">
        <title>Early steps in the European eel (Anguilla anguilla)-Vibrio vulnificus interaction in the gills: Role of the RtxA13 toxin.</title>
        <authorList>
            <person name="Callol A."/>
            <person name="Pajuelo D."/>
            <person name="Ebbesson L."/>
            <person name="Teles M."/>
            <person name="MacKenzie S."/>
            <person name="Amaro C."/>
        </authorList>
    </citation>
    <scope>NUCLEOTIDE SEQUENCE</scope>
</reference>
<proteinExistence type="predicted"/>